<organism evidence="1 2">
    <name type="scientific">Nephila pilipes</name>
    <name type="common">Giant wood spider</name>
    <name type="synonym">Nephila maculata</name>
    <dbReference type="NCBI Taxonomy" id="299642"/>
    <lineage>
        <taxon>Eukaryota</taxon>
        <taxon>Metazoa</taxon>
        <taxon>Ecdysozoa</taxon>
        <taxon>Arthropoda</taxon>
        <taxon>Chelicerata</taxon>
        <taxon>Arachnida</taxon>
        <taxon>Araneae</taxon>
        <taxon>Araneomorphae</taxon>
        <taxon>Entelegynae</taxon>
        <taxon>Araneoidea</taxon>
        <taxon>Nephilidae</taxon>
        <taxon>Nephila</taxon>
    </lineage>
</organism>
<evidence type="ECO:0000313" key="1">
    <source>
        <dbReference type="EMBL" id="GFS76118.1"/>
    </source>
</evidence>
<protein>
    <recommendedName>
        <fullName evidence="3">Prokineticin domain-containing protein</fullName>
    </recommendedName>
</protein>
<proteinExistence type="predicted"/>
<comment type="caution">
    <text evidence="1">The sequence shown here is derived from an EMBL/GenBank/DDBJ whole genome shotgun (WGS) entry which is preliminary data.</text>
</comment>
<keyword evidence="2" id="KW-1185">Reference proteome</keyword>
<dbReference type="AlphaFoldDB" id="A0A8X6T2P6"/>
<dbReference type="Proteomes" id="UP000887013">
    <property type="component" value="Unassembled WGS sequence"/>
</dbReference>
<dbReference type="EMBL" id="BMAW01001891">
    <property type="protein sequence ID" value="GFS76118.1"/>
    <property type="molecule type" value="Genomic_DNA"/>
</dbReference>
<dbReference type="OrthoDB" id="6409675at2759"/>
<sequence length="99" mass="11193">VAEVGDRCVTKDDCDRDECCVSTIFSIPTGKCKKLITKGEWCRPELEIKERNLVRYPYMCPCGEGMSCVPEDSEVLEGGLVLYKNSKCMEKETTTISYH</sequence>
<name>A0A8X6T2P6_NEPPI</name>
<feature type="non-terminal residue" evidence="1">
    <location>
        <position position="1"/>
    </location>
</feature>
<gene>
    <name evidence="1" type="ORF">NPIL_450401</name>
</gene>
<dbReference type="Gene3D" id="2.10.80.10">
    <property type="entry name" value="Lipase, subunit A"/>
    <property type="match status" value="1"/>
</dbReference>
<reference evidence="1" key="1">
    <citation type="submission" date="2020-08" db="EMBL/GenBank/DDBJ databases">
        <title>Multicomponent nature underlies the extraordinary mechanical properties of spider dragline silk.</title>
        <authorList>
            <person name="Kono N."/>
            <person name="Nakamura H."/>
            <person name="Mori M."/>
            <person name="Yoshida Y."/>
            <person name="Ohtoshi R."/>
            <person name="Malay A.D."/>
            <person name="Moran D.A.P."/>
            <person name="Tomita M."/>
            <person name="Numata K."/>
            <person name="Arakawa K."/>
        </authorList>
    </citation>
    <scope>NUCLEOTIDE SEQUENCE</scope>
</reference>
<evidence type="ECO:0008006" key="3">
    <source>
        <dbReference type="Google" id="ProtNLM"/>
    </source>
</evidence>
<accession>A0A8X6T2P6</accession>
<evidence type="ECO:0000313" key="2">
    <source>
        <dbReference type="Proteomes" id="UP000887013"/>
    </source>
</evidence>